<dbReference type="RefSeq" id="WP_408078235.1">
    <property type="nucleotide sequence ID" value="NZ_JBELQC010000001.1"/>
</dbReference>
<accession>A0ABW8YQF8</accession>
<keyword evidence="4" id="KW-1185">Reference proteome</keyword>
<feature type="region of interest" description="Disordered" evidence="1">
    <location>
        <begin position="271"/>
        <end position="320"/>
    </location>
</feature>
<keyword evidence="2" id="KW-1133">Transmembrane helix</keyword>
<comment type="caution">
    <text evidence="3">The sequence shown here is derived from an EMBL/GenBank/DDBJ whole genome shotgun (WGS) entry which is preliminary data.</text>
</comment>
<evidence type="ECO:0000256" key="1">
    <source>
        <dbReference type="SAM" id="MobiDB-lite"/>
    </source>
</evidence>
<name>A0ABW8YQF8_9SPHN</name>
<feature type="compositionally biased region" description="Basic and acidic residues" evidence="1">
    <location>
        <begin position="290"/>
        <end position="307"/>
    </location>
</feature>
<organism evidence="3 4">
    <name type="scientific">Sphingomonas plantiphila</name>
    <dbReference type="NCBI Taxonomy" id="3163295"/>
    <lineage>
        <taxon>Bacteria</taxon>
        <taxon>Pseudomonadati</taxon>
        <taxon>Pseudomonadota</taxon>
        <taxon>Alphaproteobacteria</taxon>
        <taxon>Sphingomonadales</taxon>
        <taxon>Sphingomonadaceae</taxon>
        <taxon>Sphingomonas</taxon>
    </lineage>
</organism>
<reference evidence="3 4" key="1">
    <citation type="submission" date="2024-06" db="EMBL/GenBank/DDBJ databases">
        <authorList>
            <person name="Kaempfer P."/>
            <person name="Viver T."/>
        </authorList>
    </citation>
    <scope>NUCLEOTIDE SEQUENCE [LARGE SCALE GENOMIC DNA]</scope>
    <source>
        <strain evidence="3 4">ST-64</strain>
    </source>
</reference>
<gene>
    <name evidence="3" type="ORF">ABS767_10135</name>
</gene>
<feature type="transmembrane region" description="Helical" evidence="2">
    <location>
        <begin position="60"/>
        <end position="82"/>
    </location>
</feature>
<keyword evidence="2" id="KW-0472">Membrane</keyword>
<protein>
    <submittedName>
        <fullName evidence="3">Uncharacterized protein</fullName>
    </submittedName>
</protein>
<sequence>MVAYSFVHRLTPNIALALAGGAGALVALASLSIPGPTLEDMVLASGIAAFVPAAEPPLGLTARICIGLFAGGVVSLLAWFALSALLAWTHSRAVTLDDNGERRPVVRRADAHPDARPRVPLRASELEAPSRRKGKPVEPVAQNDDVLELADDIFTEEALPGEPVIAMGPPSEETRPVAVEPPEAQELPDNLNLPLSAFDPAAIPPVPMAPPPPLRPLRKRHARASIYDEGERFETFELTPAVRPAPMGAPEVDPSAIAHPRTEASVHALLERLERGLAGRNAPPPPAPEPPREPPPERQPEASHGLEDTLSQLRRMAMRA</sequence>
<keyword evidence="2" id="KW-0812">Transmembrane</keyword>
<dbReference type="Proteomes" id="UP001629244">
    <property type="component" value="Unassembled WGS sequence"/>
</dbReference>
<proteinExistence type="predicted"/>
<dbReference type="EMBL" id="JBELQC010000001">
    <property type="protein sequence ID" value="MFL9841323.1"/>
    <property type="molecule type" value="Genomic_DNA"/>
</dbReference>
<feature type="region of interest" description="Disordered" evidence="1">
    <location>
        <begin position="105"/>
        <end position="139"/>
    </location>
</feature>
<evidence type="ECO:0000256" key="2">
    <source>
        <dbReference type="SAM" id="Phobius"/>
    </source>
</evidence>
<feature type="compositionally biased region" description="Basic and acidic residues" evidence="1">
    <location>
        <begin position="105"/>
        <end position="117"/>
    </location>
</feature>
<evidence type="ECO:0000313" key="4">
    <source>
        <dbReference type="Proteomes" id="UP001629244"/>
    </source>
</evidence>
<evidence type="ECO:0000313" key="3">
    <source>
        <dbReference type="EMBL" id="MFL9841323.1"/>
    </source>
</evidence>